<dbReference type="InterPro" id="IPR036890">
    <property type="entry name" value="HATPase_C_sf"/>
</dbReference>
<dbReference type="Pfam" id="PF02518">
    <property type="entry name" value="HATPase_c"/>
    <property type="match status" value="1"/>
</dbReference>
<dbReference type="EC" id="2.7.13.3" evidence="2"/>
<dbReference type="InterPro" id="IPR005467">
    <property type="entry name" value="His_kinase_dom"/>
</dbReference>
<keyword evidence="3" id="KW-0597">Phosphoprotein</keyword>
<dbReference type="RefSeq" id="WP_344229374.1">
    <property type="nucleotide sequence ID" value="NZ_BAAARI010000014.1"/>
</dbReference>
<feature type="domain" description="Histidine kinase" evidence="11">
    <location>
        <begin position="92"/>
        <end position="304"/>
    </location>
</feature>
<keyword evidence="10" id="KW-1133">Transmembrane helix</keyword>
<dbReference type="Proteomes" id="UP001500274">
    <property type="component" value="Unassembled WGS sequence"/>
</dbReference>
<evidence type="ECO:0000256" key="8">
    <source>
        <dbReference type="ARBA" id="ARBA00023012"/>
    </source>
</evidence>
<dbReference type="InterPro" id="IPR003594">
    <property type="entry name" value="HATPase_dom"/>
</dbReference>
<evidence type="ECO:0000256" key="9">
    <source>
        <dbReference type="ARBA" id="ARBA00039401"/>
    </source>
</evidence>
<name>A0ABN3PEP7_9MICO</name>
<feature type="transmembrane region" description="Helical" evidence="10">
    <location>
        <begin position="36"/>
        <end position="59"/>
    </location>
</feature>
<dbReference type="SMART" id="SM00388">
    <property type="entry name" value="HisKA"/>
    <property type="match status" value="1"/>
</dbReference>
<evidence type="ECO:0000256" key="4">
    <source>
        <dbReference type="ARBA" id="ARBA00022679"/>
    </source>
</evidence>
<evidence type="ECO:0000256" key="1">
    <source>
        <dbReference type="ARBA" id="ARBA00000085"/>
    </source>
</evidence>
<dbReference type="InterPro" id="IPR003661">
    <property type="entry name" value="HisK_dim/P_dom"/>
</dbReference>
<dbReference type="Gene3D" id="3.30.565.10">
    <property type="entry name" value="Histidine kinase-like ATPase, C-terminal domain"/>
    <property type="match status" value="1"/>
</dbReference>
<keyword evidence="13" id="KW-1185">Reference proteome</keyword>
<keyword evidence="10" id="KW-0472">Membrane</keyword>
<keyword evidence="10" id="KW-0812">Transmembrane</keyword>
<dbReference type="PANTHER" id="PTHR42878">
    <property type="entry name" value="TWO-COMPONENT HISTIDINE KINASE"/>
    <property type="match status" value="1"/>
</dbReference>
<evidence type="ECO:0000256" key="7">
    <source>
        <dbReference type="ARBA" id="ARBA00022840"/>
    </source>
</evidence>
<sequence length="305" mass="32477">MTPVRLVLVAAPLAVAALIAVVLALAGGNGSLVLRMPLATVLVVAGALLSGALTLALVVRPMRMRWRDAALVAARAEGSVAERDAHRRFLRRLDHELKNSVTAIRSALAAGEQTPPENLVIASAQAARLSGVVTQLRALSSLETRPIEASRVDLTVIVEEEVAALRDELAARGAHRSVETSLPTVPWPLPPVTGDPDLLAVAVRNLLLNAVKYSDEGARIEVRGTEEADAVVIEVADTGWGIRGEDLPFVWEELWRAQDARGVEGTGLGLSLVRVVVHRHGGEVSLRSQFGRGTSVRLALPRAPR</sequence>
<evidence type="ECO:0000313" key="12">
    <source>
        <dbReference type="EMBL" id="GAA2582157.1"/>
    </source>
</evidence>
<proteinExistence type="predicted"/>
<dbReference type="PANTHER" id="PTHR42878:SF7">
    <property type="entry name" value="SENSOR HISTIDINE KINASE GLRK"/>
    <property type="match status" value="1"/>
</dbReference>
<dbReference type="CDD" id="cd00082">
    <property type="entry name" value="HisKA"/>
    <property type="match status" value="1"/>
</dbReference>
<evidence type="ECO:0000256" key="6">
    <source>
        <dbReference type="ARBA" id="ARBA00022777"/>
    </source>
</evidence>
<evidence type="ECO:0000259" key="11">
    <source>
        <dbReference type="PROSITE" id="PS50109"/>
    </source>
</evidence>
<evidence type="ECO:0000256" key="3">
    <source>
        <dbReference type="ARBA" id="ARBA00022553"/>
    </source>
</evidence>
<organism evidence="12 13">
    <name type="scientific">Microbacterium binotii</name>
    <dbReference type="NCBI Taxonomy" id="462710"/>
    <lineage>
        <taxon>Bacteria</taxon>
        <taxon>Bacillati</taxon>
        <taxon>Actinomycetota</taxon>
        <taxon>Actinomycetes</taxon>
        <taxon>Micrococcales</taxon>
        <taxon>Microbacteriaceae</taxon>
        <taxon>Microbacterium</taxon>
    </lineage>
</organism>
<dbReference type="InterPro" id="IPR050351">
    <property type="entry name" value="BphY/WalK/GraS-like"/>
</dbReference>
<dbReference type="CDD" id="cd00075">
    <property type="entry name" value="HATPase"/>
    <property type="match status" value="1"/>
</dbReference>
<comment type="caution">
    <text evidence="12">The sequence shown here is derived from an EMBL/GenBank/DDBJ whole genome shotgun (WGS) entry which is preliminary data.</text>
</comment>
<dbReference type="PRINTS" id="PR00344">
    <property type="entry name" value="BCTRLSENSOR"/>
</dbReference>
<accession>A0ABN3PEP7</accession>
<dbReference type="InterPro" id="IPR004358">
    <property type="entry name" value="Sig_transdc_His_kin-like_C"/>
</dbReference>
<keyword evidence="7" id="KW-0067">ATP-binding</keyword>
<keyword evidence="5" id="KW-0547">Nucleotide-binding</keyword>
<comment type="catalytic activity">
    <reaction evidence="1">
        <text>ATP + protein L-histidine = ADP + protein N-phospho-L-histidine.</text>
        <dbReference type="EC" id="2.7.13.3"/>
    </reaction>
</comment>
<evidence type="ECO:0000256" key="10">
    <source>
        <dbReference type="SAM" id="Phobius"/>
    </source>
</evidence>
<gene>
    <name evidence="12" type="ORF">GCM10009862_21540</name>
</gene>
<evidence type="ECO:0000313" key="13">
    <source>
        <dbReference type="Proteomes" id="UP001500274"/>
    </source>
</evidence>
<evidence type="ECO:0000256" key="5">
    <source>
        <dbReference type="ARBA" id="ARBA00022741"/>
    </source>
</evidence>
<dbReference type="EMBL" id="BAAARI010000014">
    <property type="protein sequence ID" value="GAA2582157.1"/>
    <property type="molecule type" value="Genomic_DNA"/>
</dbReference>
<keyword evidence="6" id="KW-0418">Kinase</keyword>
<keyword evidence="8" id="KW-0902">Two-component regulatory system</keyword>
<dbReference type="SMART" id="SM00387">
    <property type="entry name" value="HATPase_c"/>
    <property type="match status" value="1"/>
</dbReference>
<keyword evidence="4" id="KW-0808">Transferase</keyword>
<dbReference type="PROSITE" id="PS50109">
    <property type="entry name" value="HIS_KIN"/>
    <property type="match status" value="1"/>
</dbReference>
<evidence type="ECO:0000256" key="2">
    <source>
        <dbReference type="ARBA" id="ARBA00012438"/>
    </source>
</evidence>
<dbReference type="SUPFAM" id="SSF55874">
    <property type="entry name" value="ATPase domain of HSP90 chaperone/DNA topoisomerase II/histidine kinase"/>
    <property type="match status" value="1"/>
</dbReference>
<reference evidence="12 13" key="1">
    <citation type="journal article" date="2019" name="Int. J. Syst. Evol. Microbiol.">
        <title>The Global Catalogue of Microorganisms (GCM) 10K type strain sequencing project: providing services to taxonomists for standard genome sequencing and annotation.</title>
        <authorList>
            <consortium name="The Broad Institute Genomics Platform"/>
            <consortium name="The Broad Institute Genome Sequencing Center for Infectious Disease"/>
            <person name="Wu L."/>
            <person name="Ma J."/>
        </authorList>
    </citation>
    <scope>NUCLEOTIDE SEQUENCE [LARGE SCALE GENOMIC DNA]</scope>
    <source>
        <strain evidence="12 13">JCM 16365</strain>
    </source>
</reference>
<protein>
    <recommendedName>
        <fullName evidence="9">Sensor-like histidine kinase SenX3</fullName>
        <ecNumber evidence="2">2.7.13.3</ecNumber>
    </recommendedName>
</protein>